<evidence type="ECO:0000313" key="2">
    <source>
        <dbReference type="EMBL" id="KIJ10457.1"/>
    </source>
</evidence>
<evidence type="ECO:0000256" key="1">
    <source>
        <dbReference type="SAM" id="MobiDB-lite"/>
    </source>
</evidence>
<keyword evidence="3" id="KW-1185">Reference proteome</keyword>
<name>A0A0C9TRL0_PAXIN</name>
<dbReference type="HOGENOM" id="CLU_1294785_0_0_1"/>
<organism evidence="2 3">
    <name type="scientific">Paxillus involutus ATCC 200175</name>
    <dbReference type="NCBI Taxonomy" id="664439"/>
    <lineage>
        <taxon>Eukaryota</taxon>
        <taxon>Fungi</taxon>
        <taxon>Dikarya</taxon>
        <taxon>Basidiomycota</taxon>
        <taxon>Agaricomycotina</taxon>
        <taxon>Agaricomycetes</taxon>
        <taxon>Agaricomycetidae</taxon>
        <taxon>Boletales</taxon>
        <taxon>Paxilineae</taxon>
        <taxon>Paxillaceae</taxon>
        <taxon>Paxillus</taxon>
    </lineage>
</organism>
<sequence length="213" mass="23832">MKVENECEDARREIRDASVGSIETIGQTVEAQDGNLNSLEVSLINESEENPEPEFLLENGVGPALNENARDIVEALERVHLMQYDLLEQAGVEEQGGCDLMNEDNPDVLRKHGELMKKLKKRKRPDPLPNVSSPETSPSKRRRVEETERSALMSIDSLPLDDGLYLNTSGGYEGPAHSSEFVLREIIMDAGIDKNEDQERTFRIVGEHFVTGD</sequence>
<dbReference type="Proteomes" id="UP000053647">
    <property type="component" value="Unassembled WGS sequence"/>
</dbReference>
<dbReference type="EMBL" id="KN819405">
    <property type="protein sequence ID" value="KIJ10457.1"/>
    <property type="molecule type" value="Genomic_DNA"/>
</dbReference>
<evidence type="ECO:0000313" key="3">
    <source>
        <dbReference type="Proteomes" id="UP000053647"/>
    </source>
</evidence>
<dbReference type="AlphaFoldDB" id="A0A0C9TRL0"/>
<feature type="region of interest" description="Disordered" evidence="1">
    <location>
        <begin position="119"/>
        <end position="149"/>
    </location>
</feature>
<reference evidence="2 3" key="1">
    <citation type="submission" date="2014-06" db="EMBL/GenBank/DDBJ databases">
        <authorList>
            <consortium name="DOE Joint Genome Institute"/>
            <person name="Kuo A."/>
            <person name="Kohler A."/>
            <person name="Nagy L.G."/>
            <person name="Floudas D."/>
            <person name="Copeland A."/>
            <person name="Barry K.W."/>
            <person name="Cichocki N."/>
            <person name="Veneault-Fourrey C."/>
            <person name="LaButti K."/>
            <person name="Lindquist E.A."/>
            <person name="Lipzen A."/>
            <person name="Lundell T."/>
            <person name="Morin E."/>
            <person name="Murat C."/>
            <person name="Sun H."/>
            <person name="Tunlid A."/>
            <person name="Henrissat B."/>
            <person name="Grigoriev I.V."/>
            <person name="Hibbett D.S."/>
            <person name="Martin F."/>
            <person name="Nordberg H.P."/>
            <person name="Cantor M.N."/>
            <person name="Hua S.X."/>
        </authorList>
    </citation>
    <scope>NUCLEOTIDE SEQUENCE [LARGE SCALE GENOMIC DNA]</scope>
    <source>
        <strain evidence="2 3">ATCC 200175</strain>
    </source>
</reference>
<gene>
    <name evidence="2" type="ORF">PAXINDRAFT_16542</name>
</gene>
<accession>A0A0C9TRL0</accession>
<protein>
    <submittedName>
        <fullName evidence="2">Uncharacterized protein</fullName>
    </submittedName>
</protein>
<reference evidence="3" key="2">
    <citation type="submission" date="2015-01" db="EMBL/GenBank/DDBJ databases">
        <title>Evolutionary Origins and Diversification of the Mycorrhizal Mutualists.</title>
        <authorList>
            <consortium name="DOE Joint Genome Institute"/>
            <consortium name="Mycorrhizal Genomics Consortium"/>
            <person name="Kohler A."/>
            <person name="Kuo A."/>
            <person name="Nagy L.G."/>
            <person name="Floudas D."/>
            <person name="Copeland A."/>
            <person name="Barry K.W."/>
            <person name="Cichocki N."/>
            <person name="Veneault-Fourrey C."/>
            <person name="LaButti K."/>
            <person name="Lindquist E.A."/>
            <person name="Lipzen A."/>
            <person name="Lundell T."/>
            <person name="Morin E."/>
            <person name="Murat C."/>
            <person name="Riley R."/>
            <person name="Ohm R."/>
            <person name="Sun H."/>
            <person name="Tunlid A."/>
            <person name="Henrissat B."/>
            <person name="Grigoriev I.V."/>
            <person name="Hibbett D.S."/>
            <person name="Martin F."/>
        </authorList>
    </citation>
    <scope>NUCLEOTIDE SEQUENCE [LARGE SCALE GENOMIC DNA]</scope>
    <source>
        <strain evidence="3">ATCC 200175</strain>
    </source>
</reference>
<proteinExistence type="predicted"/>